<keyword evidence="1" id="KW-0812">Transmembrane</keyword>
<feature type="transmembrane region" description="Helical" evidence="1">
    <location>
        <begin position="21"/>
        <end position="43"/>
    </location>
</feature>
<dbReference type="Proteomes" id="UP001429357">
    <property type="component" value="Unassembled WGS sequence"/>
</dbReference>
<reference evidence="2" key="1">
    <citation type="submission" date="2016-06" db="EMBL/GenBank/DDBJ databases">
        <authorList>
            <person name="Van Tyne D."/>
        </authorList>
    </citation>
    <scope>NUCLEOTIDE SEQUENCE</scope>
    <source>
        <strain evidence="2">JM9A</strain>
    </source>
</reference>
<sequence>MKMRELFTASLYRFKELKNARFIGFGKALVYLIFLSFILAIPITGHVLSLFNDLKADGQEIAEKIPDFTIEEGKLAPTGDSEGFIYQTDSIIFTFDPAGKRSPDDITGDLLGNFISVGLLPDEIVIALPTSGITTSLLGSNHLEFPYAQGLTQLNGNHLREYLSEKTIPWWLILLIVLVSLYPAFINLVTTILIACIGASILSGMRRLQVGFLENLKILIFSATLPVILAALVSFFSLSFDTSLFIILASLFIYNQAAKGLPKRESQV</sequence>
<keyword evidence="1" id="KW-1133">Transmembrane helix</keyword>
<organism evidence="2 3">
    <name type="scientific">Enterococcus diestrammenae</name>
    <dbReference type="NCBI Taxonomy" id="1155073"/>
    <lineage>
        <taxon>Bacteria</taxon>
        <taxon>Bacillati</taxon>
        <taxon>Bacillota</taxon>
        <taxon>Bacilli</taxon>
        <taxon>Lactobacillales</taxon>
        <taxon>Enterococcaceae</taxon>
        <taxon>Enterococcus</taxon>
    </lineage>
</organism>
<reference evidence="2" key="2">
    <citation type="submission" date="2024-02" db="EMBL/GenBank/DDBJ databases">
        <title>The Genome Sequence of Enterococcus diestrammenae JM9A.</title>
        <authorList>
            <person name="Earl A."/>
            <person name="Manson A."/>
            <person name="Gilmore M."/>
            <person name="Sanders J."/>
            <person name="Shea T."/>
            <person name="Howe W."/>
            <person name="Livny J."/>
            <person name="Cuomo C."/>
            <person name="Neafsey D."/>
            <person name="Birren B."/>
        </authorList>
    </citation>
    <scope>NUCLEOTIDE SEQUENCE</scope>
    <source>
        <strain evidence="2">JM9A</strain>
    </source>
</reference>
<evidence type="ECO:0000256" key="1">
    <source>
        <dbReference type="SAM" id="Phobius"/>
    </source>
</evidence>
<gene>
    <name evidence="2" type="ORF">BAU18_001343</name>
</gene>
<accession>A0ABV0F125</accession>
<protein>
    <recommendedName>
        <fullName evidence="4">DUF1189 domain-containing protein</fullName>
    </recommendedName>
</protein>
<proteinExistence type="predicted"/>
<feature type="transmembrane region" description="Helical" evidence="1">
    <location>
        <begin position="168"/>
        <end position="197"/>
    </location>
</feature>
<feature type="transmembrane region" description="Helical" evidence="1">
    <location>
        <begin position="218"/>
        <end position="238"/>
    </location>
</feature>
<evidence type="ECO:0000313" key="3">
    <source>
        <dbReference type="Proteomes" id="UP001429357"/>
    </source>
</evidence>
<keyword evidence="3" id="KW-1185">Reference proteome</keyword>
<keyword evidence="1" id="KW-0472">Membrane</keyword>
<dbReference type="EMBL" id="MAEI02000001">
    <property type="protein sequence ID" value="MEO1781755.1"/>
    <property type="molecule type" value="Genomic_DNA"/>
</dbReference>
<comment type="caution">
    <text evidence="2">The sequence shown here is derived from an EMBL/GenBank/DDBJ whole genome shotgun (WGS) entry which is preliminary data.</text>
</comment>
<dbReference type="InterPro" id="IPR009574">
    <property type="entry name" value="DUF1189"/>
</dbReference>
<evidence type="ECO:0000313" key="2">
    <source>
        <dbReference type="EMBL" id="MEO1781755.1"/>
    </source>
</evidence>
<dbReference type="RefSeq" id="WP_202625793.1">
    <property type="nucleotide sequence ID" value="NZ_MAEI02000001.1"/>
</dbReference>
<dbReference type="Pfam" id="PF06691">
    <property type="entry name" value="DUF1189"/>
    <property type="match status" value="1"/>
</dbReference>
<name>A0ABV0F125_9ENTE</name>
<evidence type="ECO:0008006" key="4">
    <source>
        <dbReference type="Google" id="ProtNLM"/>
    </source>
</evidence>